<evidence type="ECO:0000256" key="8">
    <source>
        <dbReference type="SAM" id="MobiDB-lite"/>
    </source>
</evidence>
<evidence type="ECO:0000256" key="7">
    <source>
        <dbReference type="RuleBase" id="RU361145"/>
    </source>
</evidence>
<comment type="function">
    <text evidence="7">Stores iron in a soluble, non-toxic, readily available form. Important for iron homeostasis. Iron is taken up in the ferrous form and deposited as ferric hydroxides after oxidation.</text>
</comment>
<gene>
    <name evidence="10" type="ORF">PAL_GLEAN10002155</name>
</gene>
<feature type="binding site" evidence="6">
    <location>
        <position position="166"/>
    </location>
    <ligand>
        <name>Fe cation</name>
        <dbReference type="ChEBI" id="CHEBI:24875"/>
        <label>1</label>
    </ligand>
</feature>
<proteinExistence type="inferred from homology"/>
<dbReference type="CDD" id="cd01056">
    <property type="entry name" value="Euk_Ferritin"/>
    <property type="match status" value="1"/>
</dbReference>
<feature type="binding site" evidence="6">
    <location>
        <position position="124"/>
    </location>
    <ligand>
        <name>Fe cation</name>
        <dbReference type="ChEBI" id="CHEBI:24875"/>
        <label>1</label>
    </ligand>
</feature>
<evidence type="ECO:0000313" key="10">
    <source>
        <dbReference type="EMBL" id="ELK16554.1"/>
    </source>
</evidence>
<evidence type="ECO:0000256" key="1">
    <source>
        <dbReference type="ARBA" id="ARBA00007513"/>
    </source>
</evidence>
<dbReference type="InterPro" id="IPR009078">
    <property type="entry name" value="Ferritin-like_SF"/>
</dbReference>
<name>L5KYK7_PTEAL</name>
<feature type="domain" description="Ferritin-like diiron" evidence="9">
    <location>
        <begin position="69"/>
        <end position="218"/>
    </location>
</feature>
<keyword evidence="11" id="KW-1185">Reference proteome</keyword>
<dbReference type="Pfam" id="PF00210">
    <property type="entry name" value="Ferritin"/>
    <property type="match status" value="1"/>
</dbReference>
<dbReference type="GO" id="GO:0004322">
    <property type="term" value="F:ferroxidase activity"/>
    <property type="evidence" value="ECO:0007669"/>
    <property type="project" value="UniProtKB-ARBA"/>
</dbReference>
<feature type="binding site" evidence="6">
    <location>
        <position position="200"/>
    </location>
    <ligand>
        <name>Fe cation</name>
        <dbReference type="ChEBI" id="CHEBI:24875"/>
        <label>1</label>
    </ligand>
</feature>
<keyword evidence="5 6" id="KW-0408">Iron</keyword>
<dbReference type="GO" id="GO:0008198">
    <property type="term" value="F:ferrous iron binding"/>
    <property type="evidence" value="ECO:0007669"/>
    <property type="project" value="TreeGrafter"/>
</dbReference>
<dbReference type="SUPFAM" id="SSF47240">
    <property type="entry name" value="Ferritin-like"/>
    <property type="match status" value="1"/>
</dbReference>
<keyword evidence="2 7" id="KW-0409">Iron storage</keyword>
<dbReference type="PANTHER" id="PTHR11431">
    <property type="entry name" value="FERRITIN"/>
    <property type="match status" value="1"/>
</dbReference>
<comment type="similarity">
    <text evidence="1 7">Belongs to the ferritin family.</text>
</comment>
<dbReference type="InterPro" id="IPR012347">
    <property type="entry name" value="Ferritin-like"/>
</dbReference>
<accession>L5KYK7</accession>
<dbReference type="GO" id="GO:0008199">
    <property type="term" value="F:ferric iron binding"/>
    <property type="evidence" value="ECO:0007669"/>
    <property type="project" value="InterPro"/>
</dbReference>
<evidence type="ECO:0000256" key="3">
    <source>
        <dbReference type="ARBA" id="ARBA00022723"/>
    </source>
</evidence>
<dbReference type="PROSITE" id="PS50905">
    <property type="entry name" value="FERRITIN_LIKE"/>
    <property type="match status" value="1"/>
</dbReference>
<evidence type="ECO:0000313" key="11">
    <source>
        <dbReference type="Proteomes" id="UP000010552"/>
    </source>
</evidence>
<evidence type="ECO:0000256" key="4">
    <source>
        <dbReference type="ARBA" id="ARBA00023002"/>
    </source>
</evidence>
<evidence type="ECO:0000256" key="6">
    <source>
        <dbReference type="PIRSR" id="PIRSR601519-1"/>
    </source>
</evidence>
<dbReference type="Gene3D" id="1.20.1260.10">
    <property type="match status" value="1"/>
</dbReference>
<dbReference type="GO" id="GO:0006826">
    <property type="term" value="P:iron ion transport"/>
    <property type="evidence" value="ECO:0007669"/>
    <property type="project" value="InterPro"/>
</dbReference>
<dbReference type="PANTHER" id="PTHR11431:SF97">
    <property type="entry name" value="FERRITIN HEAVY POLYPEPTIDE-LIKE 17-RELATED"/>
    <property type="match status" value="1"/>
</dbReference>
<dbReference type="InterPro" id="IPR009040">
    <property type="entry name" value="Ferritin-like_diiron"/>
</dbReference>
<dbReference type="AlphaFoldDB" id="L5KYK7"/>
<feature type="region of interest" description="Disordered" evidence="8">
    <location>
        <begin position="1"/>
        <end position="28"/>
    </location>
</feature>
<dbReference type="GO" id="GO:0005737">
    <property type="term" value="C:cytoplasm"/>
    <property type="evidence" value="ECO:0007669"/>
    <property type="project" value="TreeGrafter"/>
</dbReference>
<dbReference type="FunFam" id="1.20.1260.10:FF:000016">
    <property type="entry name" value="Ferritin heavy chain"/>
    <property type="match status" value="1"/>
</dbReference>
<evidence type="ECO:0000259" key="9">
    <source>
        <dbReference type="PROSITE" id="PS50905"/>
    </source>
</evidence>
<dbReference type="EMBL" id="KB030442">
    <property type="protein sequence ID" value="ELK16554.1"/>
    <property type="molecule type" value="Genomic_DNA"/>
</dbReference>
<dbReference type="Proteomes" id="UP000010552">
    <property type="component" value="Unassembled WGS sequence"/>
</dbReference>
<evidence type="ECO:0000256" key="2">
    <source>
        <dbReference type="ARBA" id="ARBA00022434"/>
    </source>
</evidence>
<reference evidence="11" key="1">
    <citation type="journal article" date="2013" name="Science">
        <title>Comparative analysis of bat genomes provides insight into the evolution of flight and immunity.</title>
        <authorList>
            <person name="Zhang G."/>
            <person name="Cowled C."/>
            <person name="Shi Z."/>
            <person name="Huang Z."/>
            <person name="Bishop-Lilly K.A."/>
            <person name="Fang X."/>
            <person name="Wynne J.W."/>
            <person name="Xiong Z."/>
            <person name="Baker M.L."/>
            <person name="Zhao W."/>
            <person name="Tachedjian M."/>
            <person name="Zhu Y."/>
            <person name="Zhou P."/>
            <person name="Jiang X."/>
            <person name="Ng J."/>
            <person name="Yang L."/>
            <person name="Wu L."/>
            <person name="Xiao J."/>
            <person name="Feng Y."/>
            <person name="Chen Y."/>
            <person name="Sun X."/>
            <person name="Zhang Y."/>
            <person name="Marsh G.A."/>
            <person name="Crameri G."/>
            <person name="Broder C.C."/>
            <person name="Frey K.G."/>
            <person name="Wang L.F."/>
            <person name="Wang J."/>
        </authorList>
    </citation>
    <scope>NUCLEOTIDE SEQUENCE [LARGE SCALE GENOMIC DNA]</scope>
</reference>
<evidence type="ECO:0000256" key="5">
    <source>
        <dbReference type="ARBA" id="ARBA00023004"/>
    </source>
</evidence>
<dbReference type="STRING" id="9402.L5KYK7"/>
<feature type="binding site" evidence="6">
    <location>
        <position position="121"/>
    </location>
    <ligand>
        <name>Fe cation</name>
        <dbReference type="ChEBI" id="CHEBI:24875"/>
        <label>1</label>
    </ligand>
</feature>
<dbReference type="InterPro" id="IPR001519">
    <property type="entry name" value="Ferritin"/>
</dbReference>
<keyword evidence="3 6" id="KW-0479">Metal-binding</keyword>
<sequence>MGMLRGPRSSRRPPRTSPDSRSLAFIPGGAPPPAMPLLPPIVPALPVLPPPVLPPLAPAPNGPPSQVRQNYHRYCENAINRLINLELYASYVYLSMAFHFDNLEGALKHVAPFFLRQSREERGHAQTLMWLQNLRGGRIRLRDIKMPDSNHWESGLKAMKCALHLERTVNQSLADTHQLATNKHDAHLCDFLEHHYHRKQVKSVKELGSHIINLRKMESLQSTLTEYLFDKLTLGDSNKN</sequence>
<dbReference type="GO" id="GO:0006879">
    <property type="term" value="P:intracellular iron ion homeostasis"/>
    <property type="evidence" value="ECO:0007669"/>
    <property type="project" value="UniProtKB-KW"/>
</dbReference>
<feature type="binding site" evidence="6">
    <location>
        <position position="86"/>
    </location>
    <ligand>
        <name>Fe cation</name>
        <dbReference type="ChEBI" id="CHEBI:24875"/>
        <label>1</label>
    </ligand>
</feature>
<dbReference type="InterPro" id="IPR008331">
    <property type="entry name" value="Ferritin_DPS_dom"/>
</dbReference>
<protein>
    <recommendedName>
        <fullName evidence="7">Ferritin</fullName>
    </recommendedName>
</protein>
<organism evidence="10 11">
    <name type="scientific">Pteropus alecto</name>
    <name type="common">Black flying fox</name>
    <dbReference type="NCBI Taxonomy" id="9402"/>
    <lineage>
        <taxon>Eukaryota</taxon>
        <taxon>Metazoa</taxon>
        <taxon>Chordata</taxon>
        <taxon>Craniata</taxon>
        <taxon>Vertebrata</taxon>
        <taxon>Euteleostomi</taxon>
        <taxon>Mammalia</taxon>
        <taxon>Eutheria</taxon>
        <taxon>Laurasiatheria</taxon>
        <taxon>Chiroptera</taxon>
        <taxon>Yinpterochiroptera</taxon>
        <taxon>Pteropodoidea</taxon>
        <taxon>Pteropodidae</taxon>
        <taxon>Pteropodinae</taxon>
        <taxon>Pteropus</taxon>
    </lineage>
</organism>
<dbReference type="InParanoid" id="L5KYK7"/>
<keyword evidence="4" id="KW-0560">Oxidoreductase</keyword>